<dbReference type="GO" id="GO:0004325">
    <property type="term" value="F:ferrochelatase activity"/>
    <property type="evidence" value="ECO:0007669"/>
    <property type="project" value="UniProtKB-UniRule"/>
</dbReference>
<evidence type="ECO:0000256" key="7">
    <source>
        <dbReference type="HAMAP-Rule" id="MF_00323"/>
    </source>
</evidence>
<evidence type="ECO:0000256" key="6">
    <source>
        <dbReference type="ARBA" id="ARBA00024536"/>
    </source>
</evidence>
<comment type="similarity">
    <text evidence="1 7 8">Belongs to the ferrochelatase family.</text>
</comment>
<keyword evidence="10" id="KW-1185">Reference proteome</keyword>
<dbReference type="PANTHER" id="PTHR11108:SF1">
    <property type="entry name" value="FERROCHELATASE, MITOCHONDRIAL"/>
    <property type="match status" value="1"/>
</dbReference>
<evidence type="ECO:0000256" key="5">
    <source>
        <dbReference type="ARBA" id="ARBA00023244"/>
    </source>
</evidence>
<sequence>MSLFEESSKITLINLGGPRSPEEVEPFLKDLFLDPYVFDLPLWEPIRKRLAVWIAEKRAPRVAGTYRSMGFGGGSPLVSETEKQMLALVSSLEKKSKRKWNGRVLMTCGFPNLRDVLSQNDKPSSNNFFLPLYPQYSRSTVLSTAKKIESLTGELPFGKPGWVSSFSSDKRFLDASASLISDFFQGNLDAKDFLHLDTKNLPKNWNQIDLVFSAHGIPMRLVRKGDSYVREIEATVEGIVNRLRQKGFSGETHISYQSRVGPAKWTEPNTKEVLKRLGSSGKDIAVYPVSFVSDHLETLEEIGVELKDLALQSGANSYMRIPAFGTYPLFIDFLADLILETQSRFD</sequence>
<evidence type="ECO:0000256" key="8">
    <source>
        <dbReference type="RuleBase" id="RU000607"/>
    </source>
</evidence>
<keyword evidence="7" id="KW-0479">Metal-binding</keyword>
<reference evidence="9" key="1">
    <citation type="journal article" date="2019" name="PLoS Negl. Trop. Dis.">
        <title>Revisiting the worldwide diversity of Leptospira species in the environment.</title>
        <authorList>
            <person name="Vincent A.T."/>
            <person name="Schiettekatte O."/>
            <person name="Bourhy P."/>
            <person name="Veyrier F.J."/>
            <person name="Picardeau M."/>
        </authorList>
    </citation>
    <scope>NUCLEOTIDE SEQUENCE [LARGE SCALE GENOMIC DNA]</scope>
    <source>
        <strain evidence="9">201300427</strain>
    </source>
</reference>
<dbReference type="PANTHER" id="PTHR11108">
    <property type="entry name" value="FERROCHELATASE"/>
    <property type="match status" value="1"/>
</dbReference>
<dbReference type="CDD" id="cd00419">
    <property type="entry name" value="Ferrochelatase_C"/>
    <property type="match status" value="1"/>
</dbReference>
<comment type="subcellular location">
    <subcellularLocation>
        <location evidence="7 8">Cytoplasm</location>
    </subcellularLocation>
</comment>
<evidence type="ECO:0000256" key="1">
    <source>
        <dbReference type="ARBA" id="ARBA00007718"/>
    </source>
</evidence>
<name>A0A4R9M1H3_9LEPT</name>
<dbReference type="InterPro" id="IPR033659">
    <property type="entry name" value="Ferrochelatase_N"/>
</dbReference>
<comment type="pathway">
    <text evidence="7 8">Porphyrin-containing compound metabolism; protoheme biosynthesis; protoheme from protoporphyrin-IX: step 1/1.</text>
</comment>
<comment type="catalytic activity">
    <reaction evidence="6">
        <text>Fe-coproporphyrin III + 2 H(+) = coproporphyrin III + Fe(2+)</text>
        <dbReference type="Rhea" id="RHEA:49572"/>
        <dbReference type="ChEBI" id="CHEBI:15378"/>
        <dbReference type="ChEBI" id="CHEBI:29033"/>
        <dbReference type="ChEBI" id="CHEBI:68438"/>
        <dbReference type="ChEBI" id="CHEBI:131725"/>
        <dbReference type="EC" id="4.99.1.9"/>
    </reaction>
    <physiologicalReaction direction="right-to-left" evidence="6">
        <dbReference type="Rhea" id="RHEA:49574"/>
    </physiologicalReaction>
</comment>
<dbReference type="Gene3D" id="3.40.50.1400">
    <property type="match status" value="2"/>
</dbReference>
<keyword evidence="2 7" id="KW-0408">Iron</keyword>
<dbReference type="InterPro" id="IPR033644">
    <property type="entry name" value="Ferrochelatase_C"/>
</dbReference>
<proteinExistence type="inferred from homology"/>
<dbReference type="Pfam" id="PF00762">
    <property type="entry name" value="Ferrochelatase"/>
    <property type="match status" value="1"/>
</dbReference>
<feature type="binding site" evidence="7">
    <location>
        <position position="215"/>
    </location>
    <ligand>
        <name>Fe(2+)</name>
        <dbReference type="ChEBI" id="CHEBI:29033"/>
    </ligand>
</feature>
<accession>A0A4R9M1H3</accession>
<dbReference type="SUPFAM" id="SSF53800">
    <property type="entry name" value="Chelatase"/>
    <property type="match status" value="1"/>
</dbReference>
<protein>
    <recommendedName>
        <fullName evidence="7 8">Ferrochelatase</fullName>
        <ecNumber evidence="7 8">4.98.1.1</ecNumber>
    </recommendedName>
    <alternativeName>
        <fullName evidence="7">Heme synthase</fullName>
    </alternativeName>
    <alternativeName>
        <fullName evidence="7">Protoheme ferro-lyase</fullName>
    </alternativeName>
</protein>
<dbReference type="AlphaFoldDB" id="A0A4R9M1H3"/>
<dbReference type="CDD" id="cd03411">
    <property type="entry name" value="Ferrochelatase_N"/>
    <property type="match status" value="1"/>
</dbReference>
<keyword evidence="3 7" id="KW-0350">Heme biosynthesis</keyword>
<gene>
    <name evidence="7 9" type="primary">hemH</name>
    <name evidence="9" type="ORF">EHS15_02915</name>
</gene>
<evidence type="ECO:0000256" key="3">
    <source>
        <dbReference type="ARBA" id="ARBA00023133"/>
    </source>
</evidence>
<dbReference type="OrthoDB" id="9809741at2"/>
<dbReference type="UniPathway" id="UPA00252">
    <property type="reaction ID" value="UER00325"/>
</dbReference>
<comment type="catalytic activity">
    <reaction evidence="7 8">
        <text>heme b + 2 H(+) = protoporphyrin IX + Fe(2+)</text>
        <dbReference type="Rhea" id="RHEA:22584"/>
        <dbReference type="ChEBI" id="CHEBI:15378"/>
        <dbReference type="ChEBI" id="CHEBI:29033"/>
        <dbReference type="ChEBI" id="CHEBI:57306"/>
        <dbReference type="ChEBI" id="CHEBI:60344"/>
        <dbReference type="EC" id="4.98.1.1"/>
    </reaction>
</comment>
<dbReference type="NCBIfam" id="TIGR00109">
    <property type="entry name" value="hemH"/>
    <property type="match status" value="1"/>
</dbReference>
<dbReference type="InterPro" id="IPR019772">
    <property type="entry name" value="Ferrochelatase_AS"/>
</dbReference>
<dbReference type="GO" id="GO:0005737">
    <property type="term" value="C:cytoplasm"/>
    <property type="evidence" value="ECO:0007669"/>
    <property type="project" value="UniProtKB-SubCell"/>
</dbReference>
<dbReference type="EMBL" id="RQHW01000010">
    <property type="protein sequence ID" value="TGN20560.1"/>
    <property type="molecule type" value="Genomic_DNA"/>
</dbReference>
<keyword evidence="4 7" id="KW-0456">Lyase</keyword>
<dbReference type="RefSeq" id="WP_135759047.1">
    <property type="nucleotide sequence ID" value="NZ_RQHW01000010.1"/>
</dbReference>
<dbReference type="Proteomes" id="UP000298058">
    <property type="component" value="Unassembled WGS sequence"/>
</dbReference>
<keyword evidence="7 8" id="KW-0963">Cytoplasm</keyword>
<dbReference type="EC" id="4.98.1.1" evidence="7 8"/>
<organism evidence="9 10">
    <name type="scientific">Leptospira idonii</name>
    <dbReference type="NCBI Taxonomy" id="1193500"/>
    <lineage>
        <taxon>Bacteria</taxon>
        <taxon>Pseudomonadati</taxon>
        <taxon>Spirochaetota</taxon>
        <taxon>Spirochaetia</taxon>
        <taxon>Leptospirales</taxon>
        <taxon>Leptospiraceae</taxon>
        <taxon>Leptospira</taxon>
    </lineage>
</organism>
<dbReference type="GO" id="GO:0006783">
    <property type="term" value="P:heme biosynthetic process"/>
    <property type="evidence" value="ECO:0007669"/>
    <property type="project" value="UniProtKB-UniRule"/>
</dbReference>
<comment type="function">
    <text evidence="7 8">Catalyzes the ferrous insertion into protoporphyrin IX.</text>
</comment>
<dbReference type="GO" id="GO:0046872">
    <property type="term" value="F:metal ion binding"/>
    <property type="evidence" value="ECO:0007669"/>
    <property type="project" value="UniProtKB-KW"/>
</dbReference>
<feature type="binding site" evidence="7">
    <location>
        <position position="297"/>
    </location>
    <ligand>
        <name>Fe(2+)</name>
        <dbReference type="ChEBI" id="CHEBI:29033"/>
    </ligand>
</feature>
<evidence type="ECO:0000313" key="10">
    <source>
        <dbReference type="Proteomes" id="UP000298058"/>
    </source>
</evidence>
<dbReference type="PROSITE" id="PS00534">
    <property type="entry name" value="FERROCHELATASE"/>
    <property type="match status" value="1"/>
</dbReference>
<evidence type="ECO:0000256" key="2">
    <source>
        <dbReference type="ARBA" id="ARBA00023004"/>
    </source>
</evidence>
<dbReference type="InterPro" id="IPR001015">
    <property type="entry name" value="Ferrochelatase"/>
</dbReference>
<evidence type="ECO:0000256" key="4">
    <source>
        <dbReference type="ARBA" id="ARBA00023239"/>
    </source>
</evidence>
<comment type="caution">
    <text evidence="9">The sequence shown here is derived from an EMBL/GenBank/DDBJ whole genome shotgun (WGS) entry which is preliminary data.</text>
</comment>
<evidence type="ECO:0000313" key="9">
    <source>
        <dbReference type="EMBL" id="TGN20560.1"/>
    </source>
</evidence>
<dbReference type="HAMAP" id="MF_00323">
    <property type="entry name" value="Ferrochelatase"/>
    <property type="match status" value="1"/>
</dbReference>
<keyword evidence="5 7" id="KW-0627">Porphyrin biosynthesis</keyword>